<proteinExistence type="inferred from homology"/>
<dbReference type="SUPFAM" id="SSF144000">
    <property type="entry name" value="Oxysterol-binding protein-like"/>
    <property type="match status" value="1"/>
</dbReference>
<organism evidence="3 4">
    <name type="scientific">Apiospora marii</name>
    <dbReference type="NCBI Taxonomy" id="335849"/>
    <lineage>
        <taxon>Eukaryota</taxon>
        <taxon>Fungi</taxon>
        <taxon>Dikarya</taxon>
        <taxon>Ascomycota</taxon>
        <taxon>Pezizomycotina</taxon>
        <taxon>Sordariomycetes</taxon>
        <taxon>Xylariomycetidae</taxon>
        <taxon>Amphisphaeriales</taxon>
        <taxon>Apiosporaceae</taxon>
        <taxon>Apiospora</taxon>
    </lineage>
</organism>
<dbReference type="InterPro" id="IPR018494">
    <property type="entry name" value="Oxysterol-bd_CS"/>
</dbReference>
<dbReference type="Gene3D" id="2.40.160.120">
    <property type="match status" value="1"/>
</dbReference>
<dbReference type="Gene3D" id="3.30.70.3490">
    <property type="match status" value="1"/>
</dbReference>
<dbReference type="Pfam" id="PF01237">
    <property type="entry name" value="Oxysterol_BP"/>
    <property type="match status" value="1"/>
</dbReference>
<dbReference type="EMBL" id="JAQQWI010000022">
    <property type="protein sequence ID" value="KAK7995751.1"/>
    <property type="molecule type" value="Genomic_DNA"/>
</dbReference>
<dbReference type="PROSITE" id="PS01013">
    <property type="entry name" value="OSBP"/>
    <property type="match status" value="1"/>
</dbReference>
<dbReference type="Proteomes" id="UP001396898">
    <property type="component" value="Unassembled WGS sequence"/>
</dbReference>
<evidence type="ECO:0000256" key="2">
    <source>
        <dbReference type="RuleBase" id="RU003844"/>
    </source>
</evidence>
<comment type="caution">
    <text evidence="3">The sequence shown here is derived from an EMBL/GenBank/DDBJ whole genome shotgun (WGS) entry which is preliminary data.</text>
</comment>
<dbReference type="InterPro" id="IPR000648">
    <property type="entry name" value="Oxysterol-bd"/>
</dbReference>
<dbReference type="PANTHER" id="PTHR10972:SF184">
    <property type="entry name" value="OXYSTEROL-BINDING PROTEIN HOMOLOG 4-RELATED"/>
    <property type="match status" value="1"/>
</dbReference>
<comment type="similarity">
    <text evidence="1 2">Belongs to the OSBP family.</text>
</comment>
<evidence type="ECO:0000313" key="4">
    <source>
        <dbReference type="Proteomes" id="UP001396898"/>
    </source>
</evidence>
<accession>A0ABR1R186</accession>
<protein>
    <submittedName>
        <fullName evidence="3">Oxysterol binding protein</fullName>
    </submittedName>
</protein>
<keyword evidence="4" id="KW-1185">Reference proteome</keyword>
<gene>
    <name evidence="3" type="ORF">PG991_015218</name>
</gene>
<name>A0ABR1R186_9PEZI</name>
<sequence>MSLTTAPTKCLDEKKGQEQTKSAWFQFLKPTNDPTFRARPQSVMTFKGDLTSLTAPPFLLAPTSIIEYSAYWAEHPKLFVAPALEPDPEQRALKVLQWFLSTLREQHAPKDESGRRKKLKPLNPFLGEIFLGRWVVTDDASVGVTELVSEQVSHHPPKTAYKIFNKAHGISLEGHVAPKAYFSTTINIERKGHGVLHIDRHDEDHLITMPKVHVEGIMTFQIAPELSGVSYIHSSSGYVSRVEYASKGWLLKGKSNSFVATLARSSEPSKPLYTLEGQWNKAYTIKKGGDKTKPTATVDLTGLRRTPLTLAPLAQQHPLESRRAWRAVAAAIDANDILAVGREKSAIENAQRALRREEQADGRVWPRRFFREVLIREDPVLARFADCDAVPALDDGATEGVSWRFDEDKYRLTLQNAAEGVKSPTHTRFDSGIGMIDDEILVAA</sequence>
<evidence type="ECO:0000256" key="1">
    <source>
        <dbReference type="ARBA" id="ARBA00008842"/>
    </source>
</evidence>
<dbReference type="Gene3D" id="1.10.287.2720">
    <property type="match status" value="1"/>
</dbReference>
<dbReference type="InterPro" id="IPR037239">
    <property type="entry name" value="OSBP_sf"/>
</dbReference>
<reference evidence="3 4" key="1">
    <citation type="submission" date="2023-01" db="EMBL/GenBank/DDBJ databases">
        <title>Analysis of 21 Apiospora genomes using comparative genomics revels a genus with tremendous synthesis potential of carbohydrate active enzymes and secondary metabolites.</title>
        <authorList>
            <person name="Sorensen T."/>
        </authorList>
    </citation>
    <scope>NUCLEOTIDE SEQUENCE [LARGE SCALE GENOMIC DNA]</scope>
    <source>
        <strain evidence="3 4">CBS 20057</strain>
    </source>
</reference>
<dbReference type="PANTHER" id="PTHR10972">
    <property type="entry name" value="OXYSTEROL-BINDING PROTEIN-RELATED"/>
    <property type="match status" value="1"/>
</dbReference>
<evidence type="ECO:0000313" key="3">
    <source>
        <dbReference type="EMBL" id="KAK7995751.1"/>
    </source>
</evidence>